<comment type="caution">
    <text evidence="2">The sequence shown here is derived from an EMBL/GenBank/DDBJ whole genome shotgun (WGS) entry which is preliminary data.</text>
</comment>
<protein>
    <submittedName>
        <fullName evidence="2">Uncharacterized protein</fullName>
    </submittedName>
</protein>
<proteinExistence type="predicted"/>
<dbReference type="AlphaFoldDB" id="M2PYE0"/>
<gene>
    <name evidence="2" type="ORF">C791_3007</name>
</gene>
<dbReference type="Proteomes" id="UP000014137">
    <property type="component" value="Unassembled WGS sequence"/>
</dbReference>
<reference evidence="2 3" key="1">
    <citation type="submission" date="2012-10" db="EMBL/GenBank/DDBJ databases">
        <title>Genome assembly of Amycolatopsis azurea DSM 43854.</title>
        <authorList>
            <person name="Khatri I."/>
            <person name="Kaur I."/>
            <person name="Subramanian S."/>
            <person name="Mayilraj S."/>
        </authorList>
    </citation>
    <scope>NUCLEOTIDE SEQUENCE [LARGE SCALE GENOMIC DNA]</scope>
    <source>
        <strain evidence="2 3">DSM 43854</strain>
    </source>
</reference>
<feature type="region of interest" description="Disordered" evidence="1">
    <location>
        <begin position="1"/>
        <end position="20"/>
    </location>
</feature>
<dbReference type="EMBL" id="ANMG01000003">
    <property type="protein sequence ID" value="EMD29648.1"/>
    <property type="molecule type" value="Genomic_DNA"/>
</dbReference>
<dbReference type="PATRIC" id="fig|1238180.3.peg.404"/>
<evidence type="ECO:0000313" key="2">
    <source>
        <dbReference type="EMBL" id="EMD29648.1"/>
    </source>
</evidence>
<evidence type="ECO:0000256" key="1">
    <source>
        <dbReference type="SAM" id="MobiDB-lite"/>
    </source>
</evidence>
<accession>M2PYE0</accession>
<sequence>MHGIAHYPPFPSGGSVRSSVARRVRLPRHCDGNPRDSPVPCV</sequence>
<name>M2PYE0_9PSEU</name>
<organism evidence="2 3">
    <name type="scientific">Amycolatopsis azurea DSM 43854</name>
    <dbReference type="NCBI Taxonomy" id="1238180"/>
    <lineage>
        <taxon>Bacteria</taxon>
        <taxon>Bacillati</taxon>
        <taxon>Actinomycetota</taxon>
        <taxon>Actinomycetes</taxon>
        <taxon>Pseudonocardiales</taxon>
        <taxon>Pseudonocardiaceae</taxon>
        <taxon>Amycolatopsis</taxon>
    </lineage>
</organism>
<evidence type="ECO:0000313" key="3">
    <source>
        <dbReference type="Proteomes" id="UP000014137"/>
    </source>
</evidence>